<comment type="caution">
    <text evidence="2">The sequence shown here is derived from an EMBL/GenBank/DDBJ whole genome shotgun (WGS) entry which is preliminary data.</text>
</comment>
<dbReference type="InterPro" id="IPR026960">
    <property type="entry name" value="RVT-Znf"/>
</dbReference>
<dbReference type="PANTHER" id="PTHR33116">
    <property type="entry name" value="REVERSE TRANSCRIPTASE ZINC-BINDING DOMAIN-CONTAINING PROTEIN-RELATED-RELATED"/>
    <property type="match status" value="1"/>
</dbReference>
<sequence length="389" mass="45953">MGKDVRKSVKEFFDMGNMLKEINSTLITLIHKIETPDKVTHFRPIACCNVIYKCIRYDKKEGPRRVAMKIDIQKAYDTVSWKFLEDILKDDLLMFCYGDKGSVKTLKEAIEEFGYVSGLKPNYDKSTIIFGSIKEEDRQDILECVPFKAVNEEIYDSSGWKSMLRLRDEVRNFIVIRIRNGEKAYVIYNNWCGTGALQSFITHRDLYNVRWHDRMAVKDIVENGICVWLEEWTKKYPDLAMNNKVMINNEKEDEILWRLKNRKEDKFSIIRVYQDLCDNDGDVKWHKIIWFSQNIPEHSFILWMAVQNKLITQDKIKKWGSFDMMACPLCRKDMDSHHHLFFQCEYAASCNVIMLLWLQDEWCFLDLDVGNVVRNGDVREVVLVSDLLV</sequence>
<dbReference type="AlphaFoldDB" id="A0A6L2L8P0"/>
<accession>A0A6L2L8P0</accession>
<dbReference type="Pfam" id="PF13966">
    <property type="entry name" value="zf-RVT"/>
    <property type="match status" value="1"/>
</dbReference>
<dbReference type="PANTHER" id="PTHR33116:SF84">
    <property type="entry name" value="RNA-DIRECTED DNA POLYMERASE"/>
    <property type="match status" value="1"/>
</dbReference>
<name>A0A6L2L8P0_TANCI</name>
<dbReference type="EMBL" id="BKCJ010003842">
    <property type="protein sequence ID" value="GEU57500.1"/>
    <property type="molecule type" value="Genomic_DNA"/>
</dbReference>
<organism evidence="2">
    <name type="scientific">Tanacetum cinerariifolium</name>
    <name type="common">Dalmatian daisy</name>
    <name type="synonym">Chrysanthemum cinerariifolium</name>
    <dbReference type="NCBI Taxonomy" id="118510"/>
    <lineage>
        <taxon>Eukaryota</taxon>
        <taxon>Viridiplantae</taxon>
        <taxon>Streptophyta</taxon>
        <taxon>Embryophyta</taxon>
        <taxon>Tracheophyta</taxon>
        <taxon>Spermatophyta</taxon>
        <taxon>Magnoliopsida</taxon>
        <taxon>eudicotyledons</taxon>
        <taxon>Gunneridae</taxon>
        <taxon>Pentapetalae</taxon>
        <taxon>asterids</taxon>
        <taxon>campanulids</taxon>
        <taxon>Asterales</taxon>
        <taxon>Asteraceae</taxon>
        <taxon>Asteroideae</taxon>
        <taxon>Anthemideae</taxon>
        <taxon>Anthemidinae</taxon>
        <taxon>Tanacetum</taxon>
    </lineage>
</organism>
<reference evidence="2" key="1">
    <citation type="journal article" date="2019" name="Sci. Rep.">
        <title>Draft genome of Tanacetum cinerariifolium, the natural source of mosquito coil.</title>
        <authorList>
            <person name="Yamashiro T."/>
            <person name="Shiraishi A."/>
            <person name="Satake H."/>
            <person name="Nakayama K."/>
        </authorList>
    </citation>
    <scope>NUCLEOTIDE SEQUENCE</scope>
</reference>
<evidence type="ECO:0000259" key="1">
    <source>
        <dbReference type="Pfam" id="PF13966"/>
    </source>
</evidence>
<feature type="domain" description="Reverse transcriptase zinc-binding" evidence="1">
    <location>
        <begin position="267"/>
        <end position="348"/>
    </location>
</feature>
<evidence type="ECO:0000313" key="2">
    <source>
        <dbReference type="EMBL" id="GEU57500.1"/>
    </source>
</evidence>
<protein>
    <recommendedName>
        <fullName evidence="1">Reverse transcriptase zinc-binding domain-containing protein</fullName>
    </recommendedName>
</protein>
<gene>
    <name evidence="2" type="ORF">Tci_029478</name>
</gene>
<proteinExistence type="predicted"/>